<evidence type="ECO:0000313" key="1">
    <source>
        <dbReference type="EMBL" id="GLI54601.1"/>
    </source>
</evidence>
<name>A0A9W6LKT6_9FUSO</name>
<sequence length="80" mass="9762">MKKLLILTMVILGTISFARDFEYNEKRDIVKPMEENIDRLSRFTPQEWQMDKEATEMNFKKYEDFHKELDRADRGEESER</sequence>
<dbReference type="RefSeq" id="WP_281832350.1">
    <property type="nucleotide sequence ID" value="NZ_BSDY01000001.1"/>
</dbReference>
<reference evidence="1" key="1">
    <citation type="submission" date="2022-12" db="EMBL/GenBank/DDBJ databases">
        <title>Reference genome sequencing for broad-spectrum identification of bacterial and archaeal isolates by mass spectrometry.</title>
        <authorList>
            <person name="Sekiguchi Y."/>
            <person name="Tourlousse D.M."/>
        </authorList>
    </citation>
    <scope>NUCLEOTIDE SEQUENCE</scope>
    <source>
        <strain evidence="1">10succ1</strain>
    </source>
</reference>
<dbReference type="Proteomes" id="UP001144471">
    <property type="component" value="Unassembled WGS sequence"/>
</dbReference>
<keyword evidence="2" id="KW-1185">Reference proteome</keyword>
<accession>A0A9W6LKT6</accession>
<protein>
    <submittedName>
        <fullName evidence="1">Uncharacterized protein</fullName>
    </submittedName>
</protein>
<proteinExistence type="predicted"/>
<dbReference type="AlphaFoldDB" id="A0A9W6LKT6"/>
<organism evidence="1 2">
    <name type="scientific">Propionigenium maris DSM 9537</name>
    <dbReference type="NCBI Taxonomy" id="1123000"/>
    <lineage>
        <taxon>Bacteria</taxon>
        <taxon>Fusobacteriati</taxon>
        <taxon>Fusobacteriota</taxon>
        <taxon>Fusobacteriia</taxon>
        <taxon>Fusobacteriales</taxon>
        <taxon>Fusobacteriaceae</taxon>
        <taxon>Propionigenium</taxon>
    </lineage>
</organism>
<comment type="caution">
    <text evidence="1">The sequence shown here is derived from an EMBL/GenBank/DDBJ whole genome shotgun (WGS) entry which is preliminary data.</text>
</comment>
<dbReference type="EMBL" id="BSDY01000001">
    <property type="protein sequence ID" value="GLI54601.1"/>
    <property type="molecule type" value="Genomic_DNA"/>
</dbReference>
<gene>
    <name evidence="1" type="ORF">PM10SUCC1_01160</name>
</gene>
<evidence type="ECO:0000313" key="2">
    <source>
        <dbReference type="Proteomes" id="UP001144471"/>
    </source>
</evidence>